<sequence>MRKSLFTLWKIIKFLRDNDVKTGQKLLFLVPFLYLIMPFDVVGDFFPVAGQLDDVAVFVLMWPILKSLISGYEPGEGSGNDSRDEDTVDMDRGDYEIE</sequence>
<evidence type="ECO:0000256" key="5">
    <source>
        <dbReference type="SAM" id="MobiDB-lite"/>
    </source>
</evidence>
<evidence type="ECO:0000256" key="4">
    <source>
        <dbReference type="ARBA" id="ARBA00023136"/>
    </source>
</evidence>
<dbReference type="RefSeq" id="WP_015923939.1">
    <property type="nucleotide sequence ID" value="NC_011899.1"/>
</dbReference>
<dbReference type="Proteomes" id="UP000000719">
    <property type="component" value="Chromosome"/>
</dbReference>
<keyword evidence="4 6" id="KW-0472">Membrane</keyword>
<dbReference type="OrthoDB" id="9800202at2"/>
<evidence type="ECO:0000256" key="6">
    <source>
        <dbReference type="SAM" id="Phobius"/>
    </source>
</evidence>
<evidence type="ECO:0000313" key="9">
    <source>
        <dbReference type="Proteomes" id="UP000000719"/>
    </source>
</evidence>
<proteinExistence type="predicted"/>
<evidence type="ECO:0000256" key="2">
    <source>
        <dbReference type="ARBA" id="ARBA00022692"/>
    </source>
</evidence>
<feature type="domain" description="DUF1232" evidence="7">
    <location>
        <begin position="25"/>
        <end position="60"/>
    </location>
</feature>
<dbReference type="eggNOG" id="COG3339">
    <property type="taxonomic scope" value="Bacteria"/>
</dbReference>
<protein>
    <recommendedName>
        <fullName evidence="7">DUF1232 domain-containing protein</fullName>
    </recommendedName>
</protein>
<feature type="transmembrane region" description="Helical" evidence="6">
    <location>
        <begin position="26"/>
        <end position="49"/>
    </location>
</feature>
<dbReference type="KEGG" id="hor:Hore_22250"/>
<dbReference type="Pfam" id="PF06803">
    <property type="entry name" value="DUF1232"/>
    <property type="match status" value="1"/>
</dbReference>
<evidence type="ECO:0000313" key="8">
    <source>
        <dbReference type="EMBL" id="ACL70970.1"/>
    </source>
</evidence>
<dbReference type="STRING" id="373903.Hore_22250"/>
<dbReference type="GO" id="GO:0012505">
    <property type="term" value="C:endomembrane system"/>
    <property type="evidence" value="ECO:0007669"/>
    <property type="project" value="UniProtKB-SubCell"/>
</dbReference>
<feature type="region of interest" description="Disordered" evidence="5">
    <location>
        <begin position="71"/>
        <end position="98"/>
    </location>
</feature>
<dbReference type="HOGENOM" id="CLU_175273_0_0_9"/>
<dbReference type="EMBL" id="CP001098">
    <property type="protein sequence ID" value="ACL70970.1"/>
    <property type="molecule type" value="Genomic_DNA"/>
</dbReference>
<feature type="compositionally biased region" description="Basic and acidic residues" evidence="5">
    <location>
        <begin position="89"/>
        <end position="98"/>
    </location>
</feature>
<keyword evidence="2 6" id="KW-0812">Transmembrane</keyword>
<name>B8D0N4_HALOH</name>
<gene>
    <name evidence="8" type="ordered locus">Hore_22250</name>
</gene>
<evidence type="ECO:0000256" key="1">
    <source>
        <dbReference type="ARBA" id="ARBA00004127"/>
    </source>
</evidence>
<reference evidence="8 9" key="1">
    <citation type="journal article" date="2009" name="PLoS ONE">
        <title>Genome analysis of the anaerobic thermohalophilic bacterium Halothermothrix orenii.</title>
        <authorList>
            <person name="Mavromatis K."/>
            <person name="Ivanova N."/>
            <person name="Anderson I."/>
            <person name="Lykidis A."/>
            <person name="Hooper S.D."/>
            <person name="Sun H."/>
            <person name="Kunin V."/>
            <person name="Lapidus A."/>
            <person name="Hugenholtz P."/>
            <person name="Patel B."/>
            <person name="Kyrpides N.C."/>
        </authorList>
    </citation>
    <scope>NUCLEOTIDE SEQUENCE [LARGE SCALE GENOMIC DNA]</scope>
    <source>
        <strain evidence="9">H 168 / OCM 544 / DSM 9562</strain>
    </source>
</reference>
<evidence type="ECO:0000259" key="7">
    <source>
        <dbReference type="Pfam" id="PF06803"/>
    </source>
</evidence>
<evidence type="ECO:0000256" key="3">
    <source>
        <dbReference type="ARBA" id="ARBA00022989"/>
    </source>
</evidence>
<dbReference type="InterPro" id="IPR010652">
    <property type="entry name" value="DUF1232"/>
</dbReference>
<dbReference type="AlphaFoldDB" id="B8D0N4"/>
<accession>B8D0N4</accession>
<organism evidence="8 9">
    <name type="scientific">Halothermothrix orenii (strain H 168 / OCM 544 / DSM 9562)</name>
    <dbReference type="NCBI Taxonomy" id="373903"/>
    <lineage>
        <taxon>Bacteria</taxon>
        <taxon>Bacillati</taxon>
        <taxon>Bacillota</taxon>
        <taxon>Clostridia</taxon>
        <taxon>Halanaerobiales</taxon>
        <taxon>Halothermotrichaceae</taxon>
        <taxon>Halothermothrix</taxon>
    </lineage>
</organism>
<keyword evidence="3 6" id="KW-1133">Transmembrane helix</keyword>
<keyword evidence="9" id="KW-1185">Reference proteome</keyword>
<comment type="subcellular location">
    <subcellularLocation>
        <location evidence="1">Endomembrane system</location>
        <topology evidence="1">Multi-pass membrane protein</topology>
    </subcellularLocation>
</comment>